<organism evidence="1 2">
    <name type="scientific">Streptomyces guryensis</name>
    <dbReference type="NCBI Taxonomy" id="2886947"/>
    <lineage>
        <taxon>Bacteria</taxon>
        <taxon>Bacillati</taxon>
        <taxon>Actinomycetota</taxon>
        <taxon>Actinomycetes</taxon>
        <taxon>Kitasatosporales</taxon>
        <taxon>Streptomycetaceae</taxon>
        <taxon>Streptomyces</taxon>
    </lineage>
</organism>
<gene>
    <name evidence="1" type="ORF">LJ657_35910</name>
</gene>
<keyword evidence="2" id="KW-1185">Reference proteome</keyword>
<evidence type="ECO:0000313" key="1">
    <source>
        <dbReference type="EMBL" id="MCD9878900.1"/>
    </source>
</evidence>
<dbReference type="SUPFAM" id="SSF141000">
    <property type="entry name" value="Glu-tRNAGln amidotransferase C subunit"/>
    <property type="match status" value="1"/>
</dbReference>
<proteinExistence type="predicted"/>
<name>A0A9Q3VWX5_9ACTN</name>
<sequence length="57" mass="6372">MPGISREDVIHLARRSQLDLRSDELDRFTDQLNTIIGMVSRVAVVTTNGTTQDDGEQ</sequence>
<dbReference type="Gene3D" id="1.10.20.60">
    <property type="entry name" value="Glu-tRNAGln amidotransferase C subunit, N-terminal domain"/>
    <property type="match status" value="1"/>
</dbReference>
<dbReference type="AlphaFoldDB" id="A0A9Q3VWX5"/>
<comment type="caution">
    <text evidence="1">The sequence shown here is derived from an EMBL/GenBank/DDBJ whole genome shotgun (WGS) entry which is preliminary data.</text>
</comment>
<dbReference type="RefSeq" id="WP_232653101.1">
    <property type="nucleotide sequence ID" value="NZ_JAJSBI010000024.1"/>
</dbReference>
<accession>A0A9Q3VWX5</accession>
<dbReference type="InterPro" id="IPR036113">
    <property type="entry name" value="Asp/Glu-ADT_sf_sub_c"/>
</dbReference>
<protein>
    <submittedName>
        <fullName evidence="1">Aspartyl/glutamyl-tRNA amidotransferase subunit C</fullName>
    </submittedName>
</protein>
<evidence type="ECO:0000313" key="2">
    <source>
        <dbReference type="Proteomes" id="UP001108029"/>
    </source>
</evidence>
<dbReference type="EMBL" id="JAJSBI010000024">
    <property type="protein sequence ID" value="MCD9878900.1"/>
    <property type="molecule type" value="Genomic_DNA"/>
</dbReference>
<dbReference type="GO" id="GO:0006450">
    <property type="term" value="P:regulation of translational fidelity"/>
    <property type="evidence" value="ECO:0007669"/>
    <property type="project" value="InterPro"/>
</dbReference>
<reference evidence="1" key="1">
    <citation type="submission" date="2021-12" db="EMBL/GenBank/DDBJ databases">
        <authorList>
            <person name="Lee J.-H."/>
            <person name="Kim S.-B."/>
        </authorList>
    </citation>
    <scope>NUCLEOTIDE SEQUENCE</scope>
    <source>
        <strain evidence="1">NR30</strain>
    </source>
</reference>
<dbReference type="Proteomes" id="UP001108029">
    <property type="component" value="Unassembled WGS sequence"/>
</dbReference>